<proteinExistence type="predicted"/>
<evidence type="ECO:0000256" key="1">
    <source>
        <dbReference type="ARBA" id="ARBA00022741"/>
    </source>
</evidence>
<comment type="caution">
    <text evidence="7">The sequence shown here is derived from an EMBL/GenBank/DDBJ whole genome shotgun (WGS) entry which is preliminary data.</text>
</comment>
<dbReference type="Gene3D" id="3.40.50.300">
    <property type="entry name" value="P-loop containing nucleotide triphosphate hydrolases"/>
    <property type="match status" value="2"/>
</dbReference>
<evidence type="ECO:0000256" key="4">
    <source>
        <dbReference type="ARBA" id="ARBA00022840"/>
    </source>
</evidence>
<keyword evidence="3" id="KW-0347">Helicase</keyword>
<keyword evidence="2" id="KW-0378">Hydrolase</keyword>
<dbReference type="STRING" id="1461322.OJ16_08835"/>
<evidence type="ECO:0000256" key="3">
    <source>
        <dbReference type="ARBA" id="ARBA00022806"/>
    </source>
</evidence>
<dbReference type="GO" id="GO:0003677">
    <property type="term" value="F:DNA binding"/>
    <property type="evidence" value="ECO:0007669"/>
    <property type="project" value="InterPro"/>
</dbReference>
<gene>
    <name evidence="7" type="ORF">OJ16_08835</name>
</gene>
<dbReference type="GO" id="GO:0005524">
    <property type="term" value="F:ATP binding"/>
    <property type="evidence" value="ECO:0007669"/>
    <property type="project" value="UniProtKB-KW"/>
</dbReference>
<organism evidence="7 8">
    <name type="scientific">Vibrio renipiscarius</name>
    <dbReference type="NCBI Taxonomy" id="1461322"/>
    <lineage>
        <taxon>Bacteria</taxon>
        <taxon>Pseudomonadati</taxon>
        <taxon>Pseudomonadota</taxon>
        <taxon>Gammaproteobacteria</taxon>
        <taxon>Vibrionales</taxon>
        <taxon>Vibrionaceae</taxon>
        <taxon>Vibrio</taxon>
    </lineage>
</organism>
<dbReference type="GO" id="GO:0031297">
    <property type="term" value="P:replication fork processing"/>
    <property type="evidence" value="ECO:0007669"/>
    <property type="project" value="TreeGrafter"/>
</dbReference>
<sequence>MKRSLSPLAYLIDDELLNILLNKLDDEEHLILLKLGVDVIGLGRDIVYKAKKDLAVKDVILHLASVFKMDEQQRLKLLDASLIYVSAPKLESEFTSEPRVLLEPEFTDTQLDSENKQNSKSIASSLKRRGYSKAYKDGVKPNSQQESIINNCSKGLQVDAFAGTGKSTTSRMVVNELGHETCLYTAFLSKNIVDAKEKITPNAVSQDGLAVRHALKDSRFEDIFTYTPRGGAPVYSMRDVLGFETRLDIGTKKIRQHGVAKLINDTVYNYCSSSDNSFHEYFVPNHVLDPVVRSQIHNWAMKYWEYLMSGRATKEHSVSFSHLMKYWALTPSITIPDKYQSIIIDEAQDINGAFYRVMLNHADRRLIIIGDKYQELFRWRGAINSMDKFDKTSYPLEESYRFGTEIAECANNILSKHEFAPKNKLIGQQDIDSKVVFYEEGDLLPNHNGAILTRTRSCVINIADNELRYGNKIHVKTEFGPLEFLLKDMLHFAKGETDEVEHPYLLRCGSIHFLENELKDNPDADIYFAFKLYQKYKDNVLDVIGNIRKNSVPEDEAMKIISTTHSIKGQEWDYIIIAPDYAYTLDKKNIDISSELSVLYVALTRARKSVYVPASLKKYFI</sequence>
<accession>A0A0C2NSU0</accession>
<evidence type="ECO:0000256" key="2">
    <source>
        <dbReference type="ARBA" id="ARBA00022801"/>
    </source>
</evidence>
<dbReference type="PANTHER" id="PTHR11070">
    <property type="entry name" value="UVRD / RECB / PCRA DNA HELICASE FAMILY MEMBER"/>
    <property type="match status" value="1"/>
</dbReference>
<feature type="domain" description="UvrD-like helicase C-terminal" evidence="6">
    <location>
        <begin position="561"/>
        <end position="612"/>
    </location>
</feature>
<feature type="domain" description="UvrD-like helicase ATP-binding" evidence="5">
    <location>
        <begin position="335"/>
        <end position="386"/>
    </location>
</feature>
<keyword evidence="8" id="KW-1185">Reference proteome</keyword>
<dbReference type="InterPro" id="IPR014016">
    <property type="entry name" value="UvrD-like_ATP-bd"/>
</dbReference>
<dbReference type="InterPro" id="IPR027785">
    <property type="entry name" value="UvrD-like_helicase_C"/>
</dbReference>
<dbReference type="Pfam" id="PF00580">
    <property type="entry name" value="UvrD-helicase"/>
    <property type="match status" value="1"/>
</dbReference>
<evidence type="ECO:0000313" key="8">
    <source>
        <dbReference type="Proteomes" id="UP000031672"/>
    </source>
</evidence>
<accession>A0A0C2NZE7</accession>
<dbReference type="InterPro" id="IPR000212">
    <property type="entry name" value="DNA_helicase_UvrD/REP"/>
</dbReference>
<dbReference type="SUPFAM" id="SSF52540">
    <property type="entry name" value="P-loop containing nucleoside triphosphate hydrolases"/>
    <property type="match status" value="1"/>
</dbReference>
<evidence type="ECO:0000313" key="7">
    <source>
        <dbReference type="EMBL" id="KII79255.1"/>
    </source>
</evidence>
<keyword evidence="4" id="KW-0067">ATP-binding</keyword>
<protein>
    <submittedName>
        <fullName evidence="7">Uncharacterized protein</fullName>
    </submittedName>
</protein>
<dbReference type="RefSeq" id="WP_040989513.1">
    <property type="nucleotide sequence ID" value="NZ_JTKH01000010.1"/>
</dbReference>
<reference evidence="7 8" key="1">
    <citation type="submission" date="2014-11" db="EMBL/GenBank/DDBJ databases">
        <title>Draft Genome Sequence of Vibrio piscirenalis strains CECT 8603T and CECT 8604, two marine Gammaproteobacterium isolated from cultured gilthead sea bream (Sparus aurata).</title>
        <authorList>
            <person name="Arahal D.R."/>
            <person name="Rodrigo-Torres L."/>
            <person name="Lucena T."/>
            <person name="Pujalte M.J."/>
        </authorList>
    </citation>
    <scope>NUCLEOTIDE SEQUENCE [LARGE SCALE GENOMIC DNA]</scope>
    <source>
        <strain evidence="7 8">DCR 1-4-2</strain>
    </source>
</reference>
<dbReference type="Pfam" id="PF13538">
    <property type="entry name" value="UvrD_C_2"/>
    <property type="match status" value="1"/>
</dbReference>
<evidence type="ECO:0000259" key="5">
    <source>
        <dbReference type="Pfam" id="PF00580"/>
    </source>
</evidence>
<dbReference type="GO" id="GO:0000724">
    <property type="term" value="P:double-strand break repair via homologous recombination"/>
    <property type="evidence" value="ECO:0007669"/>
    <property type="project" value="TreeGrafter"/>
</dbReference>
<keyword evidence="1" id="KW-0547">Nucleotide-binding</keyword>
<dbReference type="PANTHER" id="PTHR11070:SF30">
    <property type="entry name" value="F-BOX DNA HELICASE 1"/>
    <property type="match status" value="1"/>
</dbReference>
<dbReference type="EMBL" id="JTKH01000010">
    <property type="protein sequence ID" value="KII79255.1"/>
    <property type="molecule type" value="Genomic_DNA"/>
</dbReference>
<dbReference type="GO" id="GO:0043138">
    <property type="term" value="F:3'-5' DNA helicase activity"/>
    <property type="evidence" value="ECO:0007669"/>
    <property type="project" value="TreeGrafter"/>
</dbReference>
<dbReference type="InterPro" id="IPR027417">
    <property type="entry name" value="P-loop_NTPase"/>
</dbReference>
<dbReference type="Proteomes" id="UP000031672">
    <property type="component" value="Unassembled WGS sequence"/>
</dbReference>
<dbReference type="OrthoDB" id="5318045at2"/>
<dbReference type="GO" id="GO:0016787">
    <property type="term" value="F:hydrolase activity"/>
    <property type="evidence" value="ECO:0007669"/>
    <property type="project" value="UniProtKB-KW"/>
</dbReference>
<dbReference type="AlphaFoldDB" id="A0A0C2NSU0"/>
<evidence type="ECO:0000259" key="6">
    <source>
        <dbReference type="Pfam" id="PF13538"/>
    </source>
</evidence>
<name>A0A0C2NSU0_9VIBR</name>